<organism evidence="3">
    <name type="scientific">Arundo donax</name>
    <name type="common">Giant reed</name>
    <name type="synonym">Donax arundinaceus</name>
    <dbReference type="NCBI Taxonomy" id="35708"/>
    <lineage>
        <taxon>Eukaryota</taxon>
        <taxon>Viridiplantae</taxon>
        <taxon>Streptophyta</taxon>
        <taxon>Embryophyta</taxon>
        <taxon>Tracheophyta</taxon>
        <taxon>Spermatophyta</taxon>
        <taxon>Magnoliopsida</taxon>
        <taxon>Liliopsida</taxon>
        <taxon>Poales</taxon>
        <taxon>Poaceae</taxon>
        <taxon>PACMAD clade</taxon>
        <taxon>Arundinoideae</taxon>
        <taxon>Arundineae</taxon>
        <taxon>Arundo</taxon>
    </lineage>
</organism>
<dbReference type="InterPro" id="IPR045005">
    <property type="entry name" value="BPM1-6"/>
</dbReference>
<reference evidence="3" key="1">
    <citation type="submission" date="2014-09" db="EMBL/GenBank/DDBJ databases">
        <authorList>
            <person name="Magalhaes I.L.F."/>
            <person name="Oliveira U."/>
            <person name="Santos F.R."/>
            <person name="Vidigal T.H.D.A."/>
            <person name="Brescovit A.D."/>
            <person name="Santos A.J."/>
        </authorList>
    </citation>
    <scope>NUCLEOTIDE SEQUENCE</scope>
    <source>
        <tissue evidence="3">Shoot tissue taken approximately 20 cm above the soil surface</tissue>
    </source>
</reference>
<dbReference type="Pfam" id="PF24570">
    <property type="entry name" value="BACK_BPM_SPOP"/>
    <property type="match status" value="1"/>
</dbReference>
<dbReference type="Gene3D" id="1.25.40.420">
    <property type="match status" value="1"/>
</dbReference>
<evidence type="ECO:0000313" key="3">
    <source>
        <dbReference type="EMBL" id="JAE33342.1"/>
    </source>
</evidence>
<dbReference type="PANTHER" id="PTHR26379:SF187">
    <property type="entry name" value="OS07G0655300 PROTEIN"/>
    <property type="match status" value="1"/>
</dbReference>
<name>A0A0A9H9B9_ARUDO</name>
<accession>A0A0A9H9B9</accession>
<evidence type="ECO:0000256" key="1">
    <source>
        <dbReference type="ARBA" id="ARBA00010846"/>
    </source>
</evidence>
<dbReference type="GO" id="GO:0016567">
    <property type="term" value="P:protein ubiquitination"/>
    <property type="evidence" value="ECO:0007669"/>
    <property type="project" value="InterPro"/>
</dbReference>
<comment type="similarity">
    <text evidence="1">Belongs to the Tdpoz family.</text>
</comment>
<evidence type="ECO:0000259" key="2">
    <source>
        <dbReference type="Pfam" id="PF24570"/>
    </source>
</evidence>
<dbReference type="PANTHER" id="PTHR26379">
    <property type="entry name" value="BTB/POZ AND MATH DOMAIN-CONTAINING PROTEIN 1"/>
    <property type="match status" value="1"/>
</dbReference>
<dbReference type="InterPro" id="IPR056423">
    <property type="entry name" value="BACK_BPM_SPOP"/>
</dbReference>
<dbReference type="EMBL" id="GBRH01164554">
    <property type="protein sequence ID" value="JAE33342.1"/>
    <property type="molecule type" value="Transcribed_RNA"/>
</dbReference>
<dbReference type="AlphaFoldDB" id="A0A0A9H9B9"/>
<protein>
    <recommendedName>
        <fullName evidence="2">BPM/SPOP BACK domain-containing protein</fullName>
    </recommendedName>
</protein>
<feature type="domain" description="BPM/SPOP BACK" evidence="2">
    <location>
        <begin position="33"/>
        <end position="86"/>
    </location>
</feature>
<reference evidence="3" key="2">
    <citation type="journal article" date="2015" name="Data Brief">
        <title>Shoot transcriptome of the giant reed, Arundo donax.</title>
        <authorList>
            <person name="Barrero R.A."/>
            <person name="Guerrero F.D."/>
            <person name="Moolhuijzen P."/>
            <person name="Goolsby J.A."/>
            <person name="Tidwell J."/>
            <person name="Bellgard S.E."/>
            <person name="Bellgard M.I."/>
        </authorList>
    </citation>
    <scope>NUCLEOTIDE SEQUENCE</scope>
    <source>
        <tissue evidence="3">Shoot tissue taken approximately 20 cm above the soil surface</tissue>
    </source>
</reference>
<proteinExistence type="inferred from homology"/>
<sequence>MYQHLLVAADRCSVERLKFICEDKLCKCNDVGNVTTVMALAEQHHCPVLKKMCLNFLSAPANLRAIMASDVFERLSRSCPSIKKDLVAMLAS</sequence>